<comment type="function">
    <text evidence="11">Specific in hydrolyzing the terminal glycosidic bond of polygalacturonic acid and oligogalacturonates.</text>
</comment>
<dbReference type="EMBL" id="MIKG01000004">
    <property type="protein sequence ID" value="RAO66866.1"/>
    <property type="molecule type" value="Genomic_DNA"/>
</dbReference>
<organism evidence="19 20">
    <name type="scientific">Talaromyces amestolkiae</name>
    <dbReference type="NCBI Taxonomy" id="1196081"/>
    <lineage>
        <taxon>Eukaryota</taxon>
        <taxon>Fungi</taxon>
        <taxon>Dikarya</taxon>
        <taxon>Ascomycota</taxon>
        <taxon>Pezizomycotina</taxon>
        <taxon>Eurotiomycetes</taxon>
        <taxon>Eurotiomycetidae</taxon>
        <taxon>Eurotiales</taxon>
        <taxon>Trichocomaceae</taxon>
        <taxon>Talaromyces</taxon>
        <taxon>Talaromyces sect. Talaromyces</taxon>
    </lineage>
</organism>
<name>A0A364KTJ0_TALAM</name>
<evidence type="ECO:0000256" key="18">
    <source>
        <dbReference type="SAM" id="SignalP"/>
    </source>
</evidence>
<evidence type="ECO:0000313" key="20">
    <source>
        <dbReference type="Proteomes" id="UP000249363"/>
    </source>
</evidence>
<reference evidence="19 20" key="1">
    <citation type="journal article" date="2017" name="Biotechnol. Biofuels">
        <title>Differential beta-glucosidase expression as a function of carbon source availability in Talaromyces amestolkiae: a genomic and proteomic approach.</title>
        <authorList>
            <person name="de Eugenio L.I."/>
            <person name="Mendez-Liter J.A."/>
            <person name="Nieto-Dominguez M."/>
            <person name="Alonso L."/>
            <person name="Gil-Munoz J."/>
            <person name="Barriuso J."/>
            <person name="Prieto A."/>
            <person name="Martinez M.J."/>
        </authorList>
    </citation>
    <scope>NUCLEOTIDE SEQUENCE [LARGE SCALE GENOMIC DNA]</scope>
    <source>
        <strain evidence="19 20">CIB</strain>
    </source>
</reference>
<evidence type="ECO:0000256" key="12">
    <source>
        <dbReference type="ARBA" id="ARBA00038933"/>
    </source>
</evidence>
<dbReference type="GO" id="GO:0004650">
    <property type="term" value="F:polygalacturonase activity"/>
    <property type="evidence" value="ECO:0007669"/>
    <property type="project" value="InterPro"/>
</dbReference>
<keyword evidence="8" id="KW-0325">Glycoprotein</keyword>
<keyword evidence="6 17" id="KW-0378">Hydrolase</keyword>
<keyword evidence="10" id="KW-0961">Cell wall biogenesis/degradation</keyword>
<evidence type="ECO:0000256" key="3">
    <source>
        <dbReference type="ARBA" id="ARBA00022525"/>
    </source>
</evidence>
<comment type="caution">
    <text evidence="19">The sequence shown here is derived from an EMBL/GenBank/DDBJ whole genome shotgun (WGS) entry which is preliminary data.</text>
</comment>
<proteinExistence type="inferred from homology"/>
<dbReference type="SMART" id="SM00710">
    <property type="entry name" value="PbH1"/>
    <property type="match status" value="5"/>
</dbReference>
<sequence length="434" mass="47000">MKFTSTLQLLLAATTVLAAPSIDERSSSISRNNRVGPKCAFKPLPETGKRNRECKVKTHGNGNDDSEYILAALKSCNNGGKVVFDKNYTIGTALDIQWLKHIDLDITGTIQFTNDTNYWINNAFQIVFQNSTTFFKLGGEDVNIYGDGTIDGNGQVWYDLFVKNATLQRPILMGIIGLEGGSIGPLKLRHSPSWYHIVANSSNVVFDGLDISGYSTSVNVAKNTDGWDTYRSDNIVIQNSVINNGDDCVSFKPNSTNILVQNLHCNGSHGISVGSLGQYPGEVDIVENVLVYNISMFNASDGARIKVWPGINSELEASLQGGGGSGSVKNVTYDTMSVTNVDWAIELTQCYGQSNLTLCDEFPSNLTITDIHFKNFKGVTSTKEGKDIATLVCSSPNVCSDIYATDINVVSPSGYNQAICTNVDDSLLALNCTA</sequence>
<feature type="active site" evidence="16">
    <location>
        <position position="269"/>
    </location>
</feature>
<comment type="subcellular location">
    <subcellularLocation>
        <location evidence="1">Secreted</location>
    </subcellularLocation>
</comment>
<dbReference type="GO" id="GO:0047911">
    <property type="term" value="F:galacturan 1,4-alpha-galacturonidase activity"/>
    <property type="evidence" value="ECO:0007669"/>
    <property type="project" value="UniProtKB-EC"/>
</dbReference>
<evidence type="ECO:0000256" key="9">
    <source>
        <dbReference type="ARBA" id="ARBA00023295"/>
    </source>
</evidence>
<keyword evidence="5" id="KW-0677">Repeat</keyword>
<keyword evidence="3" id="KW-0964">Secreted</keyword>
<dbReference type="EC" id="3.2.1.67" evidence="12"/>
<dbReference type="GO" id="GO:0045490">
    <property type="term" value="P:pectin catabolic process"/>
    <property type="evidence" value="ECO:0007669"/>
    <property type="project" value="UniProtKB-ARBA"/>
</dbReference>
<dbReference type="PANTHER" id="PTHR31736">
    <property type="match status" value="1"/>
</dbReference>
<evidence type="ECO:0000256" key="2">
    <source>
        <dbReference type="ARBA" id="ARBA00008834"/>
    </source>
</evidence>
<dbReference type="InterPro" id="IPR006626">
    <property type="entry name" value="PbH1"/>
</dbReference>
<dbReference type="RefSeq" id="XP_040731382.1">
    <property type="nucleotide sequence ID" value="XM_040875071.1"/>
</dbReference>
<comment type="catalytic activity">
    <reaction evidence="15">
        <text>[(1-&gt;4)-alpha-D-galacturonosyl](n) + H2O = alpha-D-galacturonate + [(1-&gt;4)-alpha-D-galacturonosyl](n-1)</text>
        <dbReference type="Rhea" id="RHEA:14117"/>
        <dbReference type="Rhea" id="RHEA-COMP:14570"/>
        <dbReference type="Rhea" id="RHEA-COMP:14572"/>
        <dbReference type="ChEBI" id="CHEBI:15377"/>
        <dbReference type="ChEBI" id="CHEBI:58658"/>
        <dbReference type="ChEBI" id="CHEBI:140523"/>
        <dbReference type="EC" id="3.2.1.67"/>
    </reaction>
</comment>
<keyword evidence="4 18" id="KW-0732">Signal</keyword>
<feature type="signal peptide" evidence="18">
    <location>
        <begin position="1"/>
        <end position="18"/>
    </location>
</feature>
<comment type="similarity">
    <text evidence="2 17">Belongs to the glycosyl hydrolase 28 family.</text>
</comment>
<dbReference type="PANTHER" id="PTHR31736:SF14">
    <property type="entry name" value="EXOPOLYGALACTURONASE X-1-RELATED"/>
    <property type="match status" value="1"/>
</dbReference>
<dbReference type="GO" id="GO:0071555">
    <property type="term" value="P:cell wall organization"/>
    <property type="evidence" value="ECO:0007669"/>
    <property type="project" value="UniProtKB-KW"/>
</dbReference>
<keyword evidence="7" id="KW-1015">Disulfide bond</keyword>
<evidence type="ECO:0000256" key="4">
    <source>
        <dbReference type="ARBA" id="ARBA00022729"/>
    </source>
</evidence>
<dbReference type="InterPro" id="IPR012334">
    <property type="entry name" value="Pectin_lyas_fold"/>
</dbReference>
<dbReference type="InterPro" id="IPR000743">
    <property type="entry name" value="Glyco_hydro_28"/>
</dbReference>
<feature type="chain" id="PRO_5016968553" description="galacturonan 1,4-alpha-galacturonidase" evidence="18">
    <location>
        <begin position="19"/>
        <end position="434"/>
    </location>
</feature>
<evidence type="ECO:0000256" key="10">
    <source>
        <dbReference type="ARBA" id="ARBA00023316"/>
    </source>
</evidence>
<dbReference type="InterPro" id="IPR011050">
    <property type="entry name" value="Pectin_lyase_fold/virulence"/>
</dbReference>
<dbReference type="FunFam" id="2.160.20.10:FF:000027">
    <property type="entry name" value="Probable exopolygalacturonase X"/>
    <property type="match status" value="1"/>
</dbReference>
<evidence type="ECO:0000256" key="16">
    <source>
        <dbReference type="PROSITE-ProRule" id="PRU10052"/>
    </source>
</evidence>
<evidence type="ECO:0000313" key="19">
    <source>
        <dbReference type="EMBL" id="RAO66866.1"/>
    </source>
</evidence>
<keyword evidence="9 17" id="KW-0326">Glycosidase</keyword>
<protein>
    <recommendedName>
        <fullName evidence="12">galacturonan 1,4-alpha-galacturonidase</fullName>
        <ecNumber evidence="12">3.2.1.67</ecNumber>
    </recommendedName>
    <alternativeName>
        <fullName evidence="14">Galacturan 1,4-alpha-galacturonidase</fullName>
    </alternativeName>
    <alternativeName>
        <fullName evidence="13">Poly(1,4-alpha-D-galacturonide)galacturonohydrolase</fullName>
    </alternativeName>
</protein>
<dbReference type="Pfam" id="PF00295">
    <property type="entry name" value="Glyco_hydro_28"/>
    <property type="match status" value="1"/>
</dbReference>
<dbReference type="Gene3D" id="2.160.20.10">
    <property type="entry name" value="Single-stranded right-handed beta-helix, Pectin lyase-like"/>
    <property type="match status" value="1"/>
</dbReference>
<dbReference type="OrthoDB" id="187139at2759"/>
<dbReference type="STRING" id="1196081.A0A364KTJ0"/>
<keyword evidence="20" id="KW-1185">Reference proteome</keyword>
<evidence type="ECO:0000256" key="5">
    <source>
        <dbReference type="ARBA" id="ARBA00022737"/>
    </source>
</evidence>
<evidence type="ECO:0000256" key="8">
    <source>
        <dbReference type="ARBA" id="ARBA00023180"/>
    </source>
</evidence>
<dbReference type="GO" id="GO:0005576">
    <property type="term" value="C:extracellular region"/>
    <property type="evidence" value="ECO:0007669"/>
    <property type="project" value="UniProtKB-SubCell"/>
</dbReference>
<accession>A0A364KTJ0</accession>
<dbReference type="PROSITE" id="PS00502">
    <property type="entry name" value="POLYGALACTURONASE"/>
    <property type="match status" value="1"/>
</dbReference>
<dbReference type="AlphaFoldDB" id="A0A364KTJ0"/>
<gene>
    <name evidence="19" type="ORF">BHQ10_002878</name>
</gene>
<evidence type="ECO:0000256" key="7">
    <source>
        <dbReference type="ARBA" id="ARBA00023157"/>
    </source>
</evidence>
<evidence type="ECO:0000256" key="14">
    <source>
        <dbReference type="ARBA" id="ARBA00043142"/>
    </source>
</evidence>
<evidence type="ECO:0000256" key="17">
    <source>
        <dbReference type="RuleBase" id="RU361169"/>
    </source>
</evidence>
<evidence type="ECO:0000256" key="13">
    <source>
        <dbReference type="ARBA" id="ARBA00041604"/>
    </source>
</evidence>
<evidence type="ECO:0000256" key="11">
    <source>
        <dbReference type="ARBA" id="ARBA00037312"/>
    </source>
</evidence>
<evidence type="ECO:0000256" key="15">
    <source>
        <dbReference type="ARBA" id="ARBA00048766"/>
    </source>
</evidence>
<evidence type="ECO:0000256" key="6">
    <source>
        <dbReference type="ARBA" id="ARBA00022801"/>
    </source>
</evidence>
<dbReference type="GeneID" id="63792094"/>
<dbReference type="SUPFAM" id="SSF51126">
    <property type="entry name" value="Pectin lyase-like"/>
    <property type="match status" value="1"/>
</dbReference>
<dbReference type="Proteomes" id="UP000249363">
    <property type="component" value="Unassembled WGS sequence"/>
</dbReference>
<evidence type="ECO:0000256" key="1">
    <source>
        <dbReference type="ARBA" id="ARBA00004613"/>
    </source>
</evidence>